<evidence type="ECO:0000256" key="16">
    <source>
        <dbReference type="ARBA" id="ARBA00032550"/>
    </source>
</evidence>
<dbReference type="PANTHER" id="PTHR13178:SF0">
    <property type="entry name" value="NADH DEHYDROGENASE [UBIQUINONE] 1 BETA SUBCOMPLEX SUBUNIT 5, MITOCHONDRIAL"/>
    <property type="match status" value="1"/>
</dbReference>
<keyword evidence="14 18" id="KW-0472">Membrane</keyword>
<evidence type="ECO:0000256" key="14">
    <source>
        <dbReference type="ARBA" id="ARBA00023136"/>
    </source>
</evidence>
<feature type="coiled-coil region" evidence="17">
    <location>
        <begin position="121"/>
        <end position="153"/>
    </location>
</feature>
<evidence type="ECO:0000256" key="7">
    <source>
        <dbReference type="ARBA" id="ARBA00022660"/>
    </source>
</evidence>
<dbReference type="AlphaFoldDB" id="A0A484BWB8"/>
<evidence type="ECO:0000256" key="17">
    <source>
        <dbReference type="SAM" id="Coils"/>
    </source>
</evidence>
<gene>
    <name evidence="19" type="ORF">AWZ03_000546</name>
</gene>
<protein>
    <recommendedName>
        <fullName evidence="5">NADH dehydrogenase [ubiquinone] 1 beta subcomplex subunit 5, mitochondrial</fullName>
    </recommendedName>
    <alternativeName>
        <fullName evidence="16">Complex I-SGDH</fullName>
    </alternativeName>
    <alternativeName>
        <fullName evidence="15">NADH-ubiquinone oxidoreductase SGDH subunit</fullName>
    </alternativeName>
</protein>
<evidence type="ECO:0000256" key="6">
    <source>
        <dbReference type="ARBA" id="ARBA00022448"/>
    </source>
</evidence>
<evidence type="ECO:0000256" key="18">
    <source>
        <dbReference type="SAM" id="Phobius"/>
    </source>
</evidence>
<comment type="subcellular location">
    <subcellularLocation>
        <location evidence="2">Mitochondrion inner membrane</location>
        <topology evidence="2">Single-pass membrane protein</topology>
    </subcellularLocation>
</comment>
<reference evidence="19 20" key="1">
    <citation type="journal article" date="2019" name="J. Hered.">
        <title>An Improved Genome Assembly for Drosophila navojoa, the Basal Species in the mojavensis Cluster.</title>
        <authorList>
            <person name="Vanderlinde T."/>
            <person name="Dupim E.G."/>
            <person name="Nazario-Yepiz N.O."/>
            <person name="Carvalho A.B."/>
        </authorList>
    </citation>
    <scope>NUCLEOTIDE SEQUENCE [LARGE SCALE GENOMIC DNA]</scope>
    <source>
        <strain evidence="19">Navoj_Jal97</strain>
        <tissue evidence="19">Whole organism</tissue>
    </source>
</reference>
<keyword evidence="11" id="KW-0249">Electron transport</keyword>
<evidence type="ECO:0000256" key="11">
    <source>
        <dbReference type="ARBA" id="ARBA00022982"/>
    </source>
</evidence>
<feature type="transmembrane region" description="Helical" evidence="18">
    <location>
        <begin position="62"/>
        <end position="84"/>
    </location>
</feature>
<comment type="caution">
    <text evidence="19">The sequence shown here is derived from an EMBL/GenBank/DDBJ whole genome shotgun (WGS) entry which is preliminary data.</text>
</comment>
<keyword evidence="12 18" id="KW-1133">Transmembrane helix</keyword>
<evidence type="ECO:0000256" key="3">
    <source>
        <dbReference type="ARBA" id="ARBA00007152"/>
    </source>
</evidence>
<keyword evidence="6" id="KW-0813">Transport</keyword>
<dbReference type="OrthoDB" id="9995605at2759"/>
<dbReference type="KEGG" id="dnv:108650647"/>
<evidence type="ECO:0000256" key="4">
    <source>
        <dbReference type="ARBA" id="ARBA00011533"/>
    </source>
</evidence>
<sequence>MVGWSRLLLPAAQFAKNGAVLLTPATRNALQQQLRRMGSDHGHHHMTIKPSRFQWDKFKDLLHFYVMIGVLPITALVLYANIFVGPSQLAEIPEDYEPKHWEYEKNPISRFIARYILTSQQQEYEKALHNIFEENEKAQIRLLEEKIRKKMSERNDYQAYYYRPSVAKYHRISKEAADELEALRGD</sequence>
<proteinExistence type="inferred from homology"/>
<dbReference type="Proteomes" id="UP000295192">
    <property type="component" value="Unassembled WGS sequence"/>
</dbReference>
<evidence type="ECO:0000256" key="8">
    <source>
        <dbReference type="ARBA" id="ARBA00022692"/>
    </source>
</evidence>
<dbReference type="OMA" id="HHHMTIK"/>
<dbReference type="STRING" id="7232.A0A484BWB8"/>
<keyword evidence="7" id="KW-0679">Respiratory chain</keyword>
<dbReference type="GO" id="GO:0005743">
    <property type="term" value="C:mitochondrial inner membrane"/>
    <property type="evidence" value="ECO:0007669"/>
    <property type="project" value="UniProtKB-SubCell"/>
</dbReference>
<comment type="function">
    <text evidence="1">Accessory subunit of the mitochondrial membrane respiratory chain NADH dehydrogenase (Complex I), that is believed not to be involved in catalysis. Complex I functions in the transfer of electrons from NADH to the respiratory chain. The immediate electron acceptor for the enzyme is believed to be ubiquinone.</text>
</comment>
<evidence type="ECO:0000256" key="2">
    <source>
        <dbReference type="ARBA" id="ARBA00004434"/>
    </source>
</evidence>
<evidence type="ECO:0000313" key="20">
    <source>
        <dbReference type="Proteomes" id="UP000295192"/>
    </source>
</evidence>
<keyword evidence="17" id="KW-0175">Coiled coil</keyword>
<evidence type="ECO:0000256" key="1">
    <source>
        <dbReference type="ARBA" id="ARBA00003195"/>
    </source>
</evidence>
<evidence type="ECO:0000256" key="15">
    <source>
        <dbReference type="ARBA" id="ARBA00032395"/>
    </source>
</evidence>
<comment type="subunit">
    <text evidence="4">Complex I is composed of 45 different subunits.</text>
</comment>
<keyword evidence="20" id="KW-1185">Reference proteome</keyword>
<name>A0A484BWB8_DRONA</name>
<keyword evidence="13" id="KW-0496">Mitochondrion</keyword>
<evidence type="ECO:0000256" key="9">
    <source>
        <dbReference type="ARBA" id="ARBA00022792"/>
    </source>
</evidence>
<evidence type="ECO:0000256" key="13">
    <source>
        <dbReference type="ARBA" id="ARBA00023128"/>
    </source>
</evidence>
<evidence type="ECO:0000256" key="5">
    <source>
        <dbReference type="ARBA" id="ARBA00015175"/>
    </source>
</evidence>
<keyword evidence="10" id="KW-0809">Transit peptide</keyword>
<dbReference type="InterPro" id="IPR019173">
    <property type="entry name" value="NADH_UbQ_OxRdtase_B5_su"/>
</dbReference>
<dbReference type="PANTHER" id="PTHR13178">
    <property type="entry name" value="NADH-UBIQUINONE OXIDOREDUCTASE SGDH SUBUNIT"/>
    <property type="match status" value="1"/>
</dbReference>
<dbReference type="Pfam" id="PF09781">
    <property type="entry name" value="NDUF_B5"/>
    <property type="match status" value="1"/>
</dbReference>
<dbReference type="EMBL" id="LSRL02000002">
    <property type="protein sequence ID" value="TDG53003.1"/>
    <property type="molecule type" value="Genomic_DNA"/>
</dbReference>
<keyword evidence="9" id="KW-0999">Mitochondrion inner membrane</keyword>
<evidence type="ECO:0000256" key="12">
    <source>
        <dbReference type="ARBA" id="ARBA00022989"/>
    </source>
</evidence>
<keyword evidence="8 18" id="KW-0812">Transmembrane</keyword>
<organism evidence="19 20">
    <name type="scientific">Drosophila navojoa</name>
    <name type="common">Fruit fly</name>
    <dbReference type="NCBI Taxonomy" id="7232"/>
    <lineage>
        <taxon>Eukaryota</taxon>
        <taxon>Metazoa</taxon>
        <taxon>Ecdysozoa</taxon>
        <taxon>Arthropoda</taxon>
        <taxon>Hexapoda</taxon>
        <taxon>Insecta</taxon>
        <taxon>Pterygota</taxon>
        <taxon>Neoptera</taxon>
        <taxon>Endopterygota</taxon>
        <taxon>Diptera</taxon>
        <taxon>Brachycera</taxon>
        <taxon>Muscomorpha</taxon>
        <taxon>Ephydroidea</taxon>
        <taxon>Drosophilidae</taxon>
        <taxon>Drosophila</taxon>
    </lineage>
</organism>
<comment type="similarity">
    <text evidence="3">Belongs to the complex I NDUFB5 subunit family.</text>
</comment>
<accession>A0A484BWB8</accession>
<evidence type="ECO:0000256" key="10">
    <source>
        <dbReference type="ARBA" id="ARBA00022946"/>
    </source>
</evidence>
<evidence type="ECO:0000313" key="19">
    <source>
        <dbReference type="EMBL" id="TDG53003.1"/>
    </source>
</evidence>